<feature type="domain" description="CRAL-TRIO" evidence="1">
    <location>
        <begin position="95"/>
        <end position="262"/>
    </location>
</feature>
<gene>
    <name evidence="2" type="ORF">DEA37_0006189</name>
</gene>
<dbReference type="EMBL" id="QNGE01000024">
    <property type="protein sequence ID" value="KAA3682369.1"/>
    <property type="molecule type" value="Genomic_DNA"/>
</dbReference>
<dbReference type="PANTHER" id="PTHR10174:SF224">
    <property type="entry name" value="RETINOL-BINDING PROTEIN PINTA"/>
    <property type="match status" value="1"/>
</dbReference>
<dbReference type="GO" id="GO:1902936">
    <property type="term" value="F:phosphatidylinositol bisphosphate binding"/>
    <property type="evidence" value="ECO:0007669"/>
    <property type="project" value="TreeGrafter"/>
</dbReference>
<dbReference type="Pfam" id="PF00650">
    <property type="entry name" value="CRAL_TRIO"/>
    <property type="match status" value="1"/>
</dbReference>
<dbReference type="Gene3D" id="3.40.525.10">
    <property type="entry name" value="CRAL-TRIO lipid binding domain"/>
    <property type="match status" value="1"/>
</dbReference>
<proteinExistence type="predicted"/>
<sequence>MAVSPANSLSQFFRDLAKKEVGEKYDHVGAHLISFKRWLASSPHLKLPQNDVFLLSFLRYAHYEHALAQRRIDNFCTLRCSDKLISQWYDYPTVEDPLLDTYLNAGIFIPLGFLESGLYVVLIRMASWSPTEISQVEMRTLNNMNFERLLFDQRCQIGGFVLMIDMAHSSLETARQWGDIKYAKSAFKLMQEASPARVKHLVFYKESKIFDFAFKLSELWMSDKMRGRVIRVKDNIQKAFKKVPGLKEILPEEYEGKNGTLASCVIRCSREVKEFYSKGYPLKDIQVDEDKRPASARNYIKEYKEFDAPMMGTSGTFVKIDPGD</sequence>
<organism evidence="2 3">
    <name type="scientific">Paragonimus westermani</name>
    <dbReference type="NCBI Taxonomy" id="34504"/>
    <lineage>
        <taxon>Eukaryota</taxon>
        <taxon>Metazoa</taxon>
        <taxon>Spiralia</taxon>
        <taxon>Lophotrochozoa</taxon>
        <taxon>Platyhelminthes</taxon>
        <taxon>Trematoda</taxon>
        <taxon>Digenea</taxon>
        <taxon>Plagiorchiida</taxon>
        <taxon>Troglotremata</taxon>
        <taxon>Troglotrematidae</taxon>
        <taxon>Paragonimus</taxon>
    </lineage>
</organism>
<dbReference type="CDD" id="cd00170">
    <property type="entry name" value="SEC14"/>
    <property type="match status" value="1"/>
</dbReference>
<evidence type="ECO:0000313" key="2">
    <source>
        <dbReference type="EMBL" id="KAA3682369.1"/>
    </source>
</evidence>
<dbReference type="SUPFAM" id="SSF52087">
    <property type="entry name" value="CRAL/TRIO domain"/>
    <property type="match status" value="1"/>
</dbReference>
<dbReference type="PROSITE" id="PS50191">
    <property type="entry name" value="CRAL_TRIO"/>
    <property type="match status" value="1"/>
</dbReference>
<dbReference type="PANTHER" id="PTHR10174">
    <property type="entry name" value="ALPHA-TOCOPHEROL TRANSFER PROTEIN-RELATED"/>
    <property type="match status" value="1"/>
</dbReference>
<dbReference type="InterPro" id="IPR036865">
    <property type="entry name" value="CRAL-TRIO_dom_sf"/>
</dbReference>
<name>A0A5J4P3R6_9TREM</name>
<dbReference type="InterPro" id="IPR036273">
    <property type="entry name" value="CRAL/TRIO_N_dom_sf"/>
</dbReference>
<dbReference type="AlphaFoldDB" id="A0A5J4P3R6"/>
<dbReference type="InterPro" id="IPR001251">
    <property type="entry name" value="CRAL-TRIO_dom"/>
</dbReference>
<dbReference type="SUPFAM" id="SSF46938">
    <property type="entry name" value="CRAL/TRIO N-terminal domain"/>
    <property type="match status" value="1"/>
</dbReference>
<accession>A0A5J4P3R6</accession>
<reference evidence="2 3" key="1">
    <citation type="journal article" date="2019" name="Gigascience">
        <title>Whole-genome sequence of the oriental lung fluke Paragonimus westermani.</title>
        <authorList>
            <person name="Oey H."/>
            <person name="Zakrzewski M."/>
            <person name="Narain K."/>
            <person name="Devi K.R."/>
            <person name="Agatsuma T."/>
            <person name="Nawaratna S."/>
            <person name="Gobert G.N."/>
            <person name="Jones M.K."/>
            <person name="Ragan M.A."/>
            <person name="McManus D.P."/>
            <person name="Krause L."/>
        </authorList>
    </citation>
    <scope>NUCLEOTIDE SEQUENCE [LARGE SCALE GENOMIC DNA]</scope>
    <source>
        <strain evidence="2 3">IND2009</strain>
    </source>
</reference>
<evidence type="ECO:0000313" key="3">
    <source>
        <dbReference type="Proteomes" id="UP000324629"/>
    </source>
</evidence>
<keyword evidence="3" id="KW-1185">Reference proteome</keyword>
<dbReference type="Proteomes" id="UP000324629">
    <property type="component" value="Unassembled WGS sequence"/>
</dbReference>
<comment type="caution">
    <text evidence="2">The sequence shown here is derived from an EMBL/GenBank/DDBJ whole genome shotgun (WGS) entry which is preliminary data.</text>
</comment>
<protein>
    <recommendedName>
        <fullName evidence="1">CRAL-TRIO domain-containing protein</fullName>
    </recommendedName>
</protein>
<evidence type="ECO:0000259" key="1">
    <source>
        <dbReference type="PROSITE" id="PS50191"/>
    </source>
</evidence>
<dbReference type="GO" id="GO:0016020">
    <property type="term" value="C:membrane"/>
    <property type="evidence" value="ECO:0007669"/>
    <property type="project" value="TreeGrafter"/>
</dbReference>